<comment type="caution">
    <text evidence="2">The sequence shown here is derived from an EMBL/GenBank/DDBJ whole genome shotgun (WGS) entry which is preliminary data.</text>
</comment>
<feature type="signal peptide" evidence="1">
    <location>
        <begin position="1"/>
        <end position="16"/>
    </location>
</feature>
<dbReference type="EMBL" id="JAMYWD010000008">
    <property type="protein sequence ID" value="KAJ4962628.1"/>
    <property type="molecule type" value="Genomic_DNA"/>
</dbReference>
<keyword evidence="1" id="KW-0732">Signal</keyword>
<reference evidence="2" key="1">
    <citation type="journal article" date="2023" name="Plant J.">
        <title>The genome of the king protea, Protea cynaroides.</title>
        <authorList>
            <person name="Chang J."/>
            <person name="Duong T.A."/>
            <person name="Schoeman C."/>
            <person name="Ma X."/>
            <person name="Roodt D."/>
            <person name="Barker N."/>
            <person name="Li Z."/>
            <person name="Van de Peer Y."/>
            <person name="Mizrachi E."/>
        </authorList>
    </citation>
    <scope>NUCLEOTIDE SEQUENCE</scope>
    <source>
        <tissue evidence="2">Young leaves</tissue>
    </source>
</reference>
<gene>
    <name evidence="2" type="ORF">NE237_022567</name>
</gene>
<evidence type="ECO:0000313" key="3">
    <source>
        <dbReference type="Proteomes" id="UP001141806"/>
    </source>
</evidence>
<evidence type="ECO:0000256" key="1">
    <source>
        <dbReference type="SAM" id="SignalP"/>
    </source>
</evidence>
<organism evidence="2 3">
    <name type="scientific">Protea cynaroides</name>
    <dbReference type="NCBI Taxonomy" id="273540"/>
    <lineage>
        <taxon>Eukaryota</taxon>
        <taxon>Viridiplantae</taxon>
        <taxon>Streptophyta</taxon>
        <taxon>Embryophyta</taxon>
        <taxon>Tracheophyta</taxon>
        <taxon>Spermatophyta</taxon>
        <taxon>Magnoliopsida</taxon>
        <taxon>Proteales</taxon>
        <taxon>Proteaceae</taxon>
        <taxon>Protea</taxon>
    </lineage>
</organism>
<proteinExistence type="predicted"/>
<dbReference type="AlphaFoldDB" id="A0A9Q0K5Y4"/>
<accession>A0A9Q0K5Y4</accession>
<name>A0A9Q0K5Y4_9MAGN</name>
<feature type="chain" id="PRO_5040397542" evidence="1">
    <location>
        <begin position="17"/>
        <end position="169"/>
    </location>
</feature>
<keyword evidence="3" id="KW-1185">Reference proteome</keyword>
<dbReference type="Proteomes" id="UP001141806">
    <property type="component" value="Unassembled WGS sequence"/>
</dbReference>
<protein>
    <submittedName>
        <fullName evidence="2">Uncharacterized protein</fullName>
    </submittedName>
</protein>
<sequence>MEALQLLHLHLPFVFAARENPYRRDKDIRGIHTRACENPKVAAPLQLLHLHLHLPFLSAEGCRPFVTRSSKLCTTKQKSPDPRQKSPRLLCLKFRSWIVAANLFFFFSQQSSLSFLKKLRGSCKNELEETINQVPLNFDCNNLTETQLFFMIGNQSKKPYEISYHELCL</sequence>
<evidence type="ECO:0000313" key="2">
    <source>
        <dbReference type="EMBL" id="KAJ4962628.1"/>
    </source>
</evidence>